<feature type="transmembrane region" description="Helical" evidence="1">
    <location>
        <begin position="189"/>
        <end position="208"/>
    </location>
</feature>
<dbReference type="PANTHER" id="PTHR36844:SF1">
    <property type="entry name" value="PROTEASE PRSW"/>
    <property type="match status" value="1"/>
</dbReference>
<keyword evidence="1" id="KW-0472">Membrane</keyword>
<evidence type="ECO:0000313" key="3">
    <source>
        <dbReference type="Proteomes" id="UP001500936"/>
    </source>
</evidence>
<feature type="transmembrane region" description="Helical" evidence="1">
    <location>
        <begin position="349"/>
        <end position="372"/>
    </location>
</feature>
<keyword evidence="3" id="KW-1185">Reference proteome</keyword>
<proteinExistence type="predicted"/>
<feature type="transmembrane region" description="Helical" evidence="1">
    <location>
        <begin position="312"/>
        <end position="337"/>
    </location>
</feature>
<dbReference type="EMBL" id="BAABHB010000001">
    <property type="protein sequence ID" value="GAA4394725.1"/>
    <property type="molecule type" value="Genomic_DNA"/>
</dbReference>
<keyword evidence="1" id="KW-1133">Transmembrane helix</keyword>
<dbReference type="Proteomes" id="UP001500936">
    <property type="component" value="Unassembled WGS sequence"/>
</dbReference>
<protein>
    <recommendedName>
        <fullName evidence="4">PrsW family intramembrane metalloprotease</fullName>
    </recommendedName>
</protein>
<evidence type="ECO:0008006" key="4">
    <source>
        <dbReference type="Google" id="ProtNLM"/>
    </source>
</evidence>
<organism evidence="2 3">
    <name type="scientific">Nibrella viscosa</name>
    <dbReference type="NCBI Taxonomy" id="1084524"/>
    <lineage>
        <taxon>Bacteria</taxon>
        <taxon>Pseudomonadati</taxon>
        <taxon>Bacteroidota</taxon>
        <taxon>Cytophagia</taxon>
        <taxon>Cytophagales</taxon>
        <taxon>Spirosomataceae</taxon>
        <taxon>Nibrella</taxon>
    </lineage>
</organism>
<comment type="caution">
    <text evidence="2">The sequence shown here is derived from an EMBL/GenBank/DDBJ whole genome shotgun (WGS) entry which is preliminary data.</text>
</comment>
<dbReference type="Pfam" id="PF13367">
    <property type="entry name" value="PrsW-protease"/>
    <property type="match status" value="1"/>
</dbReference>
<feature type="transmembrane region" description="Helical" evidence="1">
    <location>
        <begin position="214"/>
        <end position="237"/>
    </location>
</feature>
<feature type="transmembrane region" description="Helical" evidence="1">
    <location>
        <begin position="393"/>
        <end position="413"/>
    </location>
</feature>
<accession>A0ABP8JQY2</accession>
<feature type="transmembrane region" description="Helical" evidence="1">
    <location>
        <begin position="249"/>
        <end position="269"/>
    </location>
</feature>
<name>A0ABP8JQY2_9BACT</name>
<keyword evidence="1" id="KW-0812">Transmembrane</keyword>
<dbReference type="RefSeq" id="WP_345262803.1">
    <property type="nucleotide sequence ID" value="NZ_BAABHB010000001.1"/>
</dbReference>
<evidence type="ECO:0000256" key="1">
    <source>
        <dbReference type="SAM" id="Phobius"/>
    </source>
</evidence>
<feature type="transmembrane region" description="Helical" evidence="1">
    <location>
        <begin position="419"/>
        <end position="438"/>
    </location>
</feature>
<dbReference type="PANTHER" id="PTHR36844">
    <property type="entry name" value="PROTEASE PRSW"/>
    <property type="match status" value="1"/>
</dbReference>
<dbReference type="CDD" id="cd00060">
    <property type="entry name" value="FHA"/>
    <property type="match status" value="1"/>
</dbReference>
<sequence length="457" mass="49916">MNPSASLSDLYSFQCYAGPDAGKTIVLTPNLRLLLGTGSQSSYMLTDPNVSDQHLMVFFDGARIRFEAIGNQPIGLNGTSVMAGELSTESGDLQIGSSRWRLQRPMPAGSRFSPGVGSAPEHSFTNQFRRISNIAGVDSLDNDFNLKAIFSRIGEKRTDADIERAFTVGTYDTTPPLASIAANWPQPWLFGRIAVISLLVFWGLYVGVAQFGNIIVVPGLLFVGAFAVPFACLIFFWEMNAPQNVSLYQTVKLLFTGGILSILISLLFFSNTEFLSSWLGASSAGIVEESGKLLTVLALMRHKRQYPWILNGLLFGAAVGTGFAAFESAGYAFVALLADGSVSDALGSIVLRGILAPFGHVIWTAITAAAVWRLKGFGEFKWELLQEKSFIRLLIVVMTMHMLWNADFSLPLVPTLFGIQVKHLLLGLIGWIIVLSLIQEGLKQIKTAQTERMSRPY</sequence>
<evidence type="ECO:0000313" key="2">
    <source>
        <dbReference type="EMBL" id="GAA4394725.1"/>
    </source>
</evidence>
<dbReference type="Gene3D" id="2.60.200.20">
    <property type="match status" value="1"/>
</dbReference>
<dbReference type="InterPro" id="IPR026898">
    <property type="entry name" value="PrsW"/>
</dbReference>
<reference evidence="3" key="1">
    <citation type="journal article" date="2019" name="Int. J. Syst. Evol. Microbiol.">
        <title>The Global Catalogue of Microorganisms (GCM) 10K type strain sequencing project: providing services to taxonomists for standard genome sequencing and annotation.</title>
        <authorList>
            <consortium name="The Broad Institute Genomics Platform"/>
            <consortium name="The Broad Institute Genome Sequencing Center for Infectious Disease"/>
            <person name="Wu L."/>
            <person name="Ma J."/>
        </authorList>
    </citation>
    <scope>NUCLEOTIDE SEQUENCE [LARGE SCALE GENOMIC DNA]</scope>
    <source>
        <strain evidence="3">JCM 17925</strain>
    </source>
</reference>
<gene>
    <name evidence="2" type="ORF">GCM10023187_00850</name>
</gene>